<evidence type="ECO:0000256" key="2">
    <source>
        <dbReference type="ARBA" id="ARBA00022694"/>
    </source>
</evidence>
<evidence type="ECO:0000256" key="5">
    <source>
        <dbReference type="ARBA" id="ARBA00048117"/>
    </source>
</evidence>
<dbReference type="InterPro" id="IPR000905">
    <property type="entry name" value="Gcp-like_dom"/>
</dbReference>
<dbReference type="NCBIfam" id="TIGR00329">
    <property type="entry name" value="gcp_kae1"/>
    <property type="match status" value="1"/>
</dbReference>
<dbReference type="HAMAP" id="MF_01445">
    <property type="entry name" value="TsaD"/>
    <property type="match status" value="1"/>
</dbReference>
<accession>A0A955I301</accession>
<protein>
    <recommendedName>
        <fullName evidence="6">tRNA N6-adenosine threonylcarbamoyltransferase</fullName>
        <ecNumber evidence="6">2.3.1.234</ecNumber>
    </recommendedName>
    <alternativeName>
        <fullName evidence="6">N6-L-threonylcarbamoyladenine synthase</fullName>
        <shortName evidence="6">t(6)A synthase</shortName>
    </alternativeName>
    <alternativeName>
        <fullName evidence="6">t(6)A37 threonylcarbamoyladenosine biosynthesis protein TsaD</fullName>
    </alternativeName>
    <alternativeName>
        <fullName evidence="6">tRNA threonylcarbamoyladenosine biosynthesis protein TsaD</fullName>
    </alternativeName>
</protein>
<organism evidence="8 9">
    <name type="scientific">Candidatus Dojkabacteria bacterium</name>
    <dbReference type="NCBI Taxonomy" id="2099670"/>
    <lineage>
        <taxon>Bacteria</taxon>
        <taxon>Candidatus Dojkabacteria</taxon>
    </lineage>
</organism>
<dbReference type="Gene3D" id="3.30.420.40">
    <property type="match status" value="2"/>
</dbReference>
<comment type="caution">
    <text evidence="6">Lacks conserved residue(s) required for the propagation of feature annotation.</text>
</comment>
<evidence type="ECO:0000256" key="6">
    <source>
        <dbReference type="HAMAP-Rule" id="MF_01445"/>
    </source>
</evidence>
<dbReference type="PANTHER" id="PTHR11735:SF6">
    <property type="entry name" value="TRNA N6-ADENOSINE THREONYLCARBAMOYLTRANSFERASE, MITOCHONDRIAL"/>
    <property type="match status" value="1"/>
</dbReference>
<dbReference type="GO" id="GO:0061711">
    <property type="term" value="F:tRNA N(6)-L-threonylcarbamoyladenine synthase activity"/>
    <property type="evidence" value="ECO:0007669"/>
    <property type="project" value="UniProtKB-EC"/>
</dbReference>
<keyword evidence="3 6" id="KW-0479">Metal-binding</keyword>
<dbReference type="NCBIfam" id="TIGR03723">
    <property type="entry name" value="T6A_TsaD_YgjD"/>
    <property type="match status" value="1"/>
</dbReference>
<comment type="similarity">
    <text evidence="6">Belongs to the KAE1 / TsaD family.</text>
</comment>
<dbReference type="SUPFAM" id="SSF53067">
    <property type="entry name" value="Actin-like ATPase domain"/>
    <property type="match status" value="1"/>
</dbReference>
<dbReference type="InterPro" id="IPR017861">
    <property type="entry name" value="KAE1/TsaD"/>
</dbReference>
<keyword evidence="6" id="KW-0963">Cytoplasm</keyword>
<dbReference type="EMBL" id="JAGQLN010000011">
    <property type="protein sequence ID" value="MCA9376911.1"/>
    <property type="molecule type" value="Genomic_DNA"/>
</dbReference>
<dbReference type="InterPro" id="IPR022450">
    <property type="entry name" value="TsaD"/>
</dbReference>
<dbReference type="GO" id="GO:0005506">
    <property type="term" value="F:iron ion binding"/>
    <property type="evidence" value="ECO:0007669"/>
    <property type="project" value="UniProtKB-UniRule"/>
</dbReference>
<evidence type="ECO:0000259" key="7">
    <source>
        <dbReference type="Pfam" id="PF00814"/>
    </source>
</evidence>
<dbReference type="EC" id="2.3.1.234" evidence="6"/>
<dbReference type="FunFam" id="3.30.420.40:FF:000012">
    <property type="entry name" value="tRNA N6-adenosine threonylcarbamoyltransferase"/>
    <property type="match status" value="1"/>
</dbReference>
<feature type="binding site" evidence="6">
    <location>
        <position position="326"/>
    </location>
    <ligand>
        <name>Fe cation</name>
        <dbReference type="ChEBI" id="CHEBI:24875"/>
    </ligand>
</feature>
<dbReference type="InterPro" id="IPR043129">
    <property type="entry name" value="ATPase_NBD"/>
</dbReference>
<dbReference type="GO" id="GO:0005737">
    <property type="term" value="C:cytoplasm"/>
    <property type="evidence" value="ECO:0007669"/>
    <property type="project" value="UniProtKB-SubCell"/>
</dbReference>
<evidence type="ECO:0000256" key="1">
    <source>
        <dbReference type="ARBA" id="ARBA00022679"/>
    </source>
</evidence>
<evidence type="ECO:0000256" key="4">
    <source>
        <dbReference type="ARBA" id="ARBA00023315"/>
    </source>
</evidence>
<feature type="binding site" evidence="6">
    <location>
        <position position="123"/>
    </location>
    <ligand>
        <name>Fe cation</name>
        <dbReference type="ChEBI" id="CHEBI:24875"/>
    </ligand>
</feature>
<reference evidence="8" key="2">
    <citation type="journal article" date="2021" name="Microbiome">
        <title>Successional dynamics and alternative stable states in a saline activated sludge microbial community over 9 years.</title>
        <authorList>
            <person name="Wang Y."/>
            <person name="Ye J."/>
            <person name="Ju F."/>
            <person name="Liu L."/>
            <person name="Boyd J.A."/>
            <person name="Deng Y."/>
            <person name="Parks D.H."/>
            <person name="Jiang X."/>
            <person name="Yin X."/>
            <person name="Woodcroft B.J."/>
            <person name="Tyson G.W."/>
            <person name="Hugenholtz P."/>
            <person name="Polz M.F."/>
            <person name="Zhang T."/>
        </authorList>
    </citation>
    <scope>NUCLEOTIDE SEQUENCE</scope>
    <source>
        <strain evidence="8">HKST-UBA17</strain>
    </source>
</reference>
<keyword evidence="4 6" id="KW-0012">Acyltransferase</keyword>
<comment type="subcellular location">
    <subcellularLocation>
        <location evidence="6">Cytoplasm</location>
    </subcellularLocation>
</comment>
<evidence type="ECO:0000256" key="3">
    <source>
        <dbReference type="ARBA" id="ARBA00022723"/>
    </source>
</evidence>
<feature type="domain" description="Gcp-like" evidence="7">
    <location>
        <begin position="31"/>
        <end position="332"/>
    </location>
</feature>
<feature type="binding site" evidence="6">
    <location>
        <begin position="152"/>
        <end position="156"/>
    </location>
    <ligand>
        <name>substrate</name>
    </ligand>
</feature>
<evidence type="ECO:0000313" key="8">
    <source>
        <dbReference type="EMBL" id="MCA9376911.1"/>
    </source>
</evidence>
<keyword evidence="6" id="KW-0408">Iron</keyword>
<dbReference type="AlphaFoldDB" id="A0A955I301"/>
<sequence length="361" mass="39632">MTTTKARSQNIILAIDTSCDDTSVAVLDGRKVLSSIVSSQVELHKKWGGVVPDIARRAHQENIGIAYNEALTRANVVESEIDLIAVTQGPGLAIDLEVGIEFAKNLALDRDLPLVPVNHMEGHFLSSLLLNSLGAGQVEDSIETVFPALGVLASGKHTELVYSFMPGEYLKLGWTLDDAAGEAFDKVGRMLGFGYPGGPIVSEFAEKATKEQAESFDLPVPMERSRDLNFSYSGLKTACLYKIRSLRESGRKDKEWVNAFCSEFVYKVVESISIKVESALEQNRDIESILVGGGVFNNVRMIRGMRKVAKNFSVGFYYPPRRYRGDNAAMIGIAGLVQYQKGEFLSGQDINSLERDPKLSL</sequence>
<feature type="binding site" evidence="6">
    <location>
        <position position="119"/>
    </location>
    <ligand>
        <name>Fe cation</name>
        <dbReference type="ChEBI" id="CHEBI:24875"/>
    </ligand>
</feature>
<keyword evidence="2 6" id="KW-0819">tRNA processing</keyword>
<evidence type="ECO:0000313" key="9">
    <source>
        <dbReference type="Proteomes" id="UP000741282"/>
    </source>
</evidence>
<feature type="binding site" evidence="6">
    <location>
        <position position="298"/>
    </location>
    <ligand>
        <name>substrate</name>
    </ligand>
</feature>
<proteinExistence type="inferred from homology"/>
<feature type="binding site" evidence="6">
    <location>
        <position position="185"/>
    </location>
    <ligand>
        <name>substrate</name>
    </ligand>
</feature>
<reference evidence="8" key="1">
    <citation type="submission" date="2020-04" db="EMBL/GenBank/DDBJ databases">
        <authorList>
            <person name="Zhang T."/>
        </authorList>
    </citation>
    <scope>NUCLEOTIDE SEQUENCE</scope>
    <source>
        <strain evidence="8">HKST-UBA17</strain>
    </source>
</reference>
<feature type="binding site" evidence="6">
    <location>
        <position position="198"/>
    </location>
    <ligand>
        <name>substrate</name>
    </ligand>
</feature>
<comment type="catalytic activity">
    <reaction evidence="5 6">
        <text>L-threonylcarbamoyladenylate + adenosine(37) in tRNA = N(6)-L-threonylcarbamoyladenosine(37) in tRNA + AMP + H(+)</text>
        <dbReference type="Rhea" id="RHEA:37059"/>
        <dbReference type="Rhea" id="RHEA-COMP:10162"/>
        <dbReference type="Rhea" id="RHEA-COMP:10163"/>
        <dbReference type="ChEBI" id="CHEBI:15378"/>
        <dbReference type="ChEBI" id="CHEBI:73682"/>
        <dbReference type="ChEBI" id="CHEBI:74411"/>
        <dbReference type="ChEBI" id="CHEBI:74418"/>
        <dbReference type="ChEBI" id="CHEBI:456215"/>
        <dbReference type="EC" id="2.3.1.234"/>
    </reaction>
</comment>
<comment type="caution">
    <text evidence="8">The sequence shown here is derived from an EMBL/GenBank/DDBJ whole genome shotgun (WGS) entry which is preliminary data.</text>
</comment>
<gene>
    <name evidence="6 8" type="primary">tsaD</name>
    <name evidence="8" type="ORF">KC685_03255</name>
</gene>
<dbReference type="Proteomes" id="UP000741282">
    <property type="component" value="Unassembled WGS sequence"/>
</dbReference>
<dbReference type="PRINTS" id="PR00789">
    <property type="entry name" value="OSIALOPTASE"/>
</dbReference>
<comment type="function">
    <text evidence="6">Required for the formation of a threonylcarbamoyl group on adenosine at position 37 (t(6)A37) in tRNAs that read codons beginning with adenine. Is involved in the transfer of the threonylcarbamoyl moiety of threonylcarbamoyl-AMP (TC-AMP) to the N6 group of A37, together with TsaE and TsaB. TsaD likely plays a direct catalytic role in this reaction.</text>
</comment>
<name>A0A955I301_9BACT</name>
<dbReference type="GO" id="GO:0002949">
    <property type="term" value="P:tRNA threonylcarbamoyladenosine modification"/>
    <property type="evidence" value="ECO:0007669"/>
    <property type="project" value="UniProtKB-UniRule"/>
</dbReference>
<comment type="cofactor">
    <cofactor evidence="6">
        <name>Fe(2+)</name>
        <dbReference type="ChEBI" id="CHEBI:29033"/>
    </cofactor>
    <text evidence="6">Binds 1 Fe(2+) ion per subunit.</text>
</comment>
<keyword evidence="1 6" id="KW-0808">Transferase</keyword>
<dbReference type="Pfam" id="PF00814">
    <property type="entry name" value="TsaD"/>
    <property type="match status" value="1"/>
</dbReference>
<dbReference type="PANTHER" id="PTHR11735">
    <property type="entry name" value="TRNA N6-ADENOSINE THREONYLCARBAMOYLTRANSFERASE"/>
    <property type="match status" value="1"/>
</dbReference>